<dbReference type="Proteomes" id="UP001285441">
    <property type="component" value="Unassembled WGS sequence"/>
</dbReference>
<dbReference type="EMBL" id="JAULSW010000002">
    <property type="protein sequence ID" value="KAK3389898.1"/>
    <property type="molecule type" value="Genomic_DNA"/>
</dbReference>
<feature type="signal peptide" evidence="1">
    <location>
        <begin position="1"/>
        <end position="22"/>
    </location>
</feature>
<dbReference type="Pfam" id="PF17615">
    <property type="entry name" value="C166"/>
    <property type="match status" value="1"/>
</dbReference>
<keyword evidence="3" id="KW-1185">Reference proteome</keyword>
<feature type="chain" id="PRO_5042068780" evidence="1">
    <location>
        <begin position="23"/>
        <end position="187"/>
    </location>
</feature>
<proteinExistence type="predicted"/>
<sequence length="187" mass="19084">MVSIRGLIASAVALMAVPTLAAITPAEVVNNIKAVTMKSQALQAPAQSISIINGPLIIVGLGPFPAIITGFADIVTTATAAVAQMQGNADVPAGPSAVAIADAFREFVRVHQALLNILIGKSGLFTTVPIIGAPVAQVLRSVEGVVDQIAFGLIDTVESQATSLQADADALKMTLRTAIDSYDGINV</sequence>
<gene>
    <name evidence="2" type="ORF">B0H63DRAFT_464497</name>
</gene>
<reference evidence="2" key="1">
    <citation type="journal article" date="2023" name="Mol. Phylogenet. Evol.">
        <title>Genome-scale phylogeny and comparative genomics of the fungal order Sordariales.</title>
        <authorList>
            <person name="Hensen N."/>
            <person name="Bonometti L."/>
            <person name="Westerberg I."/>
            <person name="Brannstrom I.O."/>
            <person name="Guillou S."/>
            <person name="Cros-Aarteil S."/>
            <person name="Calhoun S."/>
            <person name="Haridas S."/>
            <person name="Kuo A."/>
            <person name="Mondo S."/>
            <person name="Pangilinan J."/>
            <person name="Riley R."/>
            <person name="LaButti K."/>
            <person name="Andreopoulos B."/>
            <person name="Lipzen A."/>
            <person name="Chen C."/>
            <person name="Yan M."/>
            <person name="Daum C."/>
            <person name="Ng V."/>
            <person name="Clum A."/>
            <person name="Steindorff A."/>
            <person name="Ohm R.A."/>
            <person name="Martin F."/>
            <person name="Silar P."/>
            <person name="Natvig D.O."/>
            <person name="Lalanne C."/>
            <person name="Gautier V."/>
            <person name="Ament-Velasquez S.L."/>
            <person name="Kruys A."/>
            <person name="Hutchinson M.I."/>
            <person name="Powell A.J."/>
            <person name="Barry K."/>
            <person name="Miller A.N."/>
            <person name="Grigoriev I.V."/>
            <person name="Debuchy R."/>
            <person name="Gladieux P."/>
            <person name="Hiltunen Thoren M."/>
            <person name="Johannesson H."/>
        </authorList>
    </citation>
    <scope>NUCLEOTIDE SEQUENCE</scope>
    <source>
        <strain evidence="2">CBS 232.78</strain>
    </source>
</reference>
<reference evidence="2" key="2">
    <citation type="submission" date="2023-06" db="EMBL/GenBank/DDBJ databases">
        <authorList>
            <consortium name="Lawrence Berkeley National Laboratory"/>
            <person name="Haridas S."/>
            <person name="Hensen N."/>
            <person name="Bonometti L."/>
            <person name="Westerberg I."/>
            <person name="Brannstrom I.O."/>
            <person name="Guillou S."/>
            <person name="Cros-Aarteil S."/>
            <person name="Calhoun S."/>
            <person name="Kuo A."/>
            <person name="Mondo S."/>
            <person name="Pangilinan J."/>
            <person name="Riley R."/>
            <person name="LaButti K."/>
            <person name="Andreopoulos B."/>
            <person name="Lipzen A."/>
            <person name="Chen C."/>
            <person name="Yanf M."/>
            <person name="Daum C."/>
            <person name="Ng V."/>
            <person name="Clum A."/>
            <person name="Steindorff A."/>
            <person name="Ohm R."/>
            <person name="Martin F."/>
            <person name="Silar P."/>
            <person name="Natvig D."/>
            <person name="Lalanne C."/>
            <person name="Gautier V."/>
            <person name="Ament-velasquez S.L."/>
            <person name="Kruys A."/>
            <person name="Hutchinson M.I."/>
            <person name="Powell A.J."/>
            <person name="Barry K."/>
            <person name="Miller A.N."/>
            <person name="Grigoriev I.V."/>
            <person name="Debuchy R."/>
            <person name="Gladieux P."/>
            <person name="Thoren M.H."/>
            <person name="Johannesson H."/>
        </authorList>
    </citation>
    <scope>NUCLEOTIDE SEQUENCE</scope>
    <source>
        <strain evidence="2">CBS 232.78</strain>
    </source>
</reference>
<accession>A0AAE0NY17</accession>
<protein>
    <submittedName>
        <fullName evidence="2">UVI-1 protein</fullName>
    </submittedName>
</protein>
<keyword evidence="1" id="KW-0732">Signal</keyword>
<evidence type="ECO:0000313" key="2">
    <source>
        <dbReference type="EMBL" id="KAK3389898.1"/>
    </source>
</evidence>
<evidence type="ECO:0000256" key="1">
    <source>
        <dbReference type="SAM" id="SignalP"/>
    </source>
</evidence>
<dbReference type="AlphaFoldDB" id="A0AAE0NY17"/>
<organism evidence="2 3">
    <name type="scientific">Podospora didyma</name>
    <dbReference type="NCBI Taxonomy" id="330526"/>
    <lineage>
        <taxon>Eukaryota</taxon>
        <taxon>Fungi</taxon>
        <taxon>Dikarya</taxon>
        <taxon>Ascomycota</taxon>
        <taxon>Pezizomycotina</taxon>
        <taxon>Sordariomycetes</taxon>
        <taxon>Sordariomycetidae</taxon>
        <taxon>Sordariales</taxon>
        <taxon>Podosporaceae</taxon>
        <taxon>Podospora</taxon>
    </lineage>
</organism>
<comment type="caution">
    <text evidence="2">The sequence shown here is derived from an EMBL/GenBank/DDBJ whole genome shotgun (WGS) entry which is preliminary data.</text>
</comment>
<name>A0AAE0NY17_9PEZI</name>
<evidence type="ECO:0000313" key="3">
    <source>
        <dbReference type="Proteomes" id="UP001285441"/>
    </source>
</evidence>